<dbReference type="InterPro" id="IPR003593">
    <property type="entry name" value="AAA+_ATPase"/>
</dbReference>
<protein>
    <submittedName>
        <fullName evidence="5">ABC transporter ATP-binding protein</fullName>
    </submittedName>
</protein>
<dbReference type="InterPro" id="IPR017871">
    <property type="entry name" value="ABC_transporter-like_CS"/>
</dbReference>
<evidence type="ECO:0000256" key="3">
    <source>
        <dbReference type="ARBA" id="ARBA00022840"/>
    </source>
</evidence>
<dbReference type="GO" id="GO:0015847">
    <property type="term" value="P:putrescine transport"/>
    <property type="evidence" value="ECO:0007669"/>
    <property type="project" value="UniProtKB-ARBA"/>
</dbReference>
<gene>
    <name evidence="5" type="ORF">BKE38_20565</name>
</gene>
<dbReference type="InterPro" id="IPR050093">
    <property type="entry name" value="ABC_SmlMolc_Importer"/>
</dbReference>
<dbReference type="InterPro" id="IPR027417">
    <property type="entry name" value="P-loop_NTPase"/>
</dbReference>
<dbReference type="EMBL" id="MLCO01000223">
    <property type="protein sequence ID" value="ONG49568.1"/>
    <property type="molecule type" value="Genomic_DNA"/>
</dbReference>
<dbReference type="PANTHER" id="PTHR42781">
    <property type="entry name" value="SPERMIDINE/PUTRESCINE IMPORT ATP-BINDING PROTEIN POTA"/>
    <property type="match status" value="1"/>
</dbReference>
<keyword evidence="2" id="KW-0547">Nucleotide-binding</keyword>
<dbReference type="SMART" id="SM00382">
    <property type="entry name" value="AAA"/>
    <property type="match status" value="1"/>
</dbReference>
<sequence>MPWRRRPSGRAAAAGAGSRPVAEVLLSLQGLSKRFGATLALDHLDLAVAAGEFLTLLGGSGSGKSTLLRVIAGFEAADSGKILLEGRDLAPLPPHARPLNMMFQSYALFPHLSVADNVSYGLKRDGVAKPERARRVEQALAMVGLEGFGGRSPQKLSGGQRQRVALARALVKRPRLLLLDEPLGALDANLRERTGFELRALQRETGAAFIMVTHDQQEALALADRVAVLEGGRLVQLGPPRAVYDQPATRFVAGFLGGANVLEGMPDGQGGFDCPGLGVTLRPAVAIPADCRACALRPERIAHLAHADRPNSFDGIVEDVAFRGDDSLLLVRASGGALLRVGHAEEDGPPPERGSRIALGWEAAALVPLHS</sequence>
<evidence type="ECO:0000256" key="2">
    <source>
        <dbReference type="ARBA" id="ARBA00022741"/>
    </source>
</evidence>
<dbReference type="GO" id="GO:0005524">
    <property type="term" value="F:ATP binding"/>
    <property type="evidence" value="ECO:0007669"/>
    <property type="project" value="UniProtKB-KW"/>
</dbReference>
<dbReference type="Gene3D" id="3.40.50.300">
    <property type="entry name" value="P-loop containing nucleotide triphosphate hydrolases"/>
    <property type="match status" value="1"/>
</dbReference>
<accession>A0A1V2GXS3</accession>
<dbReference type="GO" id="GO:0016887">
    <property type="term" value="F:ATP hydrolysis activity"/>
    <property type="evidence" value="ECO:0007669"/>
    <property type="project" value="InterPro"/>
</dbReference>
<keyword evidence="6" id="KW-1185">Reference proteome</keyword>
<reference evidence="5 6" key="1">
    <citation type="submission" date="2016-10" db="EMBL/GenBank/DDBJ databases">
        <title>Draft Genome sequence of Roseomonas sp. strain M3.</title>
        <authorList>
            <person name="Subhash Y."/>
            <person name="Lee S."/>
        </authorList>
    </citation>
    <scope>NUCLEOTIDE SEQUENCE [LARGE SCALE GENOMIC DNA]</scope>
    <source>
        <strain evidence="5 6">M3</strain>
    </source>
</reference>
<feature type="domain" description="ABC transporter" evidence="4">
    <location>
        <begin position="26"/>
        <end position="256"/>
    </location>
</feature>
<dbReference type="InterPro" id="IPR003439">
    <property type="entry name" value="ABC_transporter-like_ATP-bd"/>
</dbReference>
<name>A0A1V2GXS3_9PROT</name>
<dbReference type="PANTHER" id="PTHR42781:SF4">
    <property type="entry name" value="SPERMIDINE_PUTRESCINE IMPORT ATP-BINDING PROTEIN POTA"/>
    <property type="match status" value="1"/>
</dbReference>
<dbReference type="PROSITE" id="PS50893">
    <property type="entry name" value="ABC_TRANSPORTER_2"/>
    <property type="match status" value="1"/>
</dbReference>
<keyword evidence="3 5" id="KW-0067">ATP-binding</keyword>
<dbReference type="FunFam" id="3.40.50.300:FF:000133">
    <property type="entry name" value="Spermidine/putrescine import ATP-binding protein PotA"/>
    <property type="match status" value="1"/>
</dbReference>
<dbReference type="GO" id="GO:0022857">
    <property type="term" value="F:transmembrane transporter activity"/>
    <property type="evidence" value="ECO:0007669"/>
    <property type="project" value="InterPro"/>
</dbReference>
<dbReference type="SUPFAM" id="SSF50331">
    <property type="entry name" value="MOP-like"/>
    <property type="match status" value="1"/>
</dbReference>
<dbReference type="AlphaFoldDB" id="A0A1V2GXS3"/>
<dbReference type="OrthoDB" id="9802264at2"/>
<proteinExistence type="predicted"/>
<dbReference type="SUPFAM" id="SSF52540">
    <property type="entry name" value="P-loop containing nucleoside triphosphate hydrolases"/>
    <property type="match status" value="1"/>
</dbReference>
<evidence type="ECO:0000259" key="4">
    <source>
        <dbReference type="PROSITE" id="PS50893"/>
    </source>
</evidence>
<comment type="caution">
    <text evidence="5">The sequence shown here is derived from an EMBL/GenBank/DDBJ whole genome shotgun (WGS) entry which is preliminary data.</text>
</comment>
<dbReference type="Pfam" id="PF08402">
    <property type="entry name" value="TOBE_2"/>
    <property type="match status" value="1"/>
</dbReference>
<dbReference type="InterPro" id="IPR013611">
    <property type="entry name" value="Transp-assoc_OB_typ2"/>
</dbReference>
<dbReference type="Pfam" id="PF00005">
    <property type="entry name" value="ABC_tran"/>
    <property type="match status" value="1"/>
</dbReference>
<dbReference type="InterPro" id="IPR008995">
    <property type="entry name" value="Mo/tungstate-bd_C_term_dom"/>
</dbReference>
<evidence type="ECO:0000313" key="6">
    <source>
        <dbReference type="Proteomes" id="UP000188879"/>
    </source>
</evidence>
<dbReference type="Proteomes" id="UP000188879">
    <property type="component" value="Unassembled WGS sequence"/>
</dbReference>
<dbReference type="PROSITE" id="PS00211">
    <property type="entry name" value="ABC_TRANSPORTER_1"/>
    <property type="match status" value="1"/>
</dbReference>
<evidence type="ECO:0000313" key="5">
    <source>
        <dbReference type="EMBL" id="ONG49568.1"/>
    </source>
</evidence>
<organism evidence="5 6">
    <name type="scientific">Teichococcus deserti</name>
    <dbReference type="NCBI Taxonomy" id="1817963"/>
    <lineage>
        <taxon>Bacteria</taxon>
        <taxon>Pseudomonadati</taxon>
        <taxon>Pseudomonadota</taxon>
        <taxon>Alphaproteobacteria</taxon>
        <taxon>Acetobacterales</taxon>
        <taxon>Roseomonadaceae</taxon>
        <taxon>Roseomonas</taxon>
    </lineage>
</organism>
<dbReference type="GO" id="GO:0043190">
    <property type="term" value="C:ATP-binding cassette (ABC) transporter complex"/>
    <property type="evidence" value="ECO:0007669"/>
    <property type="project" value="InterPro"/>
</dbReference>
<keyword evidence="1" id="KW-0813">Transport</keyword>
<evidence type="ECO:0000256" key="1">
    <source>
        <dbReference type="ARBA" id="ARBA00022448"/>
    </source>
</evidence>